<reference evidence="2 3" key="1">
    <citation type="submission" date="2015-05" db="EMBL/GenBank/DDBJ databases">
        <title>Distinctive expansion of gene families associated with plant cell wall degradation and secondary metabolism in the genomes of grapevine trunk pathogens.</title>
        <authorList>
            <person name="Lawrence D.P."/>
            <person name="Travadon R."/>
            <person name="Rolshausen P.E."/>
            <person name="Baumgartner K."/>
        </authorList>
    </citation>
    <scope>NUCLEOTIDE SEQUENCE [LARGE SCALE GENOMIC DNA]</scope>
    <source>
        <strain evidence="2">DA912</strain>
    </source>
</reference>
<dbReference type="Proteomes" id="UP000034680">
    <property type="component" value="Unassembled WGS sequence"/>
</dbReference>
<feature type="region of interest" description="Disordered" evidence="1">
    <location>
        <begin position="380"/>
        <end position="402"/>
    </location>
</feature>
<feature type="compositionally biased region" description="Basic and acidic residues" evidence="1">
    <location>
        <begin position="265"/>
        <end position="280"/>
    </location>
</feature>
<sequence>MGPHTLFFSIVNKFEVSISIAKHPFQTTVMMATHLVHCLKQAGDITVRWTNGNLRFPGFRTLDGCETTVDMDVDPEVFMMLEPVQIVGNKVTPNNDMKGSARRLRSIFAASNSLFQWRFPEGEKMLREKGIQNIPDHLFEEIKTSLVRHDGHFAKFSPTAFKSNASASPSSGDAPPPVKIATNSYPVPQQYPTAGKGGRHPYPFDLYDSADPGWASVTVDGSHRKRGKQVYIHATESALGKRPSSQSGVAEEAQSRPRSFRKYHHETTESARTGDSEGMARADENLARAKMMLDEAVERNAQLAESEKMLALELGVLRERVRNFEKEKKDALDRQQRQLRPGLVTMKMTPRLQKQVSHLFGPNYQGAGSSTGFIAARVPAAKEASGGEPGKKADRGPEKLTAMAPGGRQQLAELAVAAPPVGFF</sequence>
<dbReference type="OrthoDB" id="5238538at2759"/>
<evidence type="ECO:0000313" key="2">
    <source>
        <dbReference type="EMBL" id="KKY35307.1"/>
    </source>
</evidence>
<protein>
    <submittedName>
        <fullName evidence="2">Uncharacterized protein</fullName>
    </submittedName>
</protein>
<gene>
    <name evidence="2" type="ORF">UCDDA912_g04727</name>
</gene>
<dbReference type="EMBL" id="LCUC01000166">
    <property type="protein sequence ID" value="KKY35307.1"/>
    <property type="molecule type" value="Genomic_DNA"/>
</dbReference>
<keyword evidence="3" id="KW-1185">Reference proteome</keyword>
<name>A0A0G2FLQ8_9PEZI</name>
<accession>A0A0G2FLQ8</accession>
<proteinExistence type="predicted"/>
<evidence type="ECO:0000256" key="1">
    <source>
        <dbReference type="SAM" id="MobiDB-lite"/>
    </source>
</evidence>
<feature type="compositionally biased region" description="Basic and acidic residues" evidence="1">
    <location>
        <begin position="389"/>
        <end position="398"/>
    </location>
</feature>
<organism evidence="2 3">
    <name type="scientific">Diaporthe ampelina</name>
    <dbReference type="NCBI Taxonomy" id="1214573"/>
    <lineage>
        <taxon>Eukaryota</taxon>
        <taxon>Fungi</taxon>
        <taxon>Dikarya</taxon>
        <taxon>Ascomycota</taxon>
        <taxon>Pezizomycotina</taxon>
        <taxon>Sordariomycetes</taxon>
        <taxon>Sordariomycetidae</taxon>
        <taxon>Diaporthales</taxon>
        <taxon>Diaporthaceae</taxon>
        <taxon>Diaporthe</taxon>
    </lineage>
</organism>
<dbReference type="AlphaFoldDB" id="A0A0G2FLQ8"/>
<evidence type="ECO:0000313" key="3">
    <source>
        <dbReference type="Proteomes" id="UP000034680"/>
    </source>
</evidence>
<comment type="caution">
    <text evidence="2">The sequence shown here is derived from an EMBL/GenBank/DDBJ whole genome shotgun (WGS) entry which is preliminary data.</text>
</comment>
<feature type="region of interest" description="Disordered" evidence="1">
    <location>
        <begin position="235"/>
        <end position="280"/>
    </location>
</feature>
<reference evidence="2 3" key="2">
    <citation type="submission" date="2015-05" db="EMBL/GenBank/DDBJ databases">
        <authorList>
            <person name="Morales-Cruz A."/>
            <person name="Amrine K.C."/>
            <person name="Cantu D."/>
        </authorList>
    </citation>
    <scope>NUCLEOTIDE SEQUENCE [LARGE SCALE GENOMIC DNA]</scope>
    <source>
        <strain evidence="2">DA912</strain>
    </source>
</reference>